<dbReference type="GO" id="GO:0030694">
    <property type="term" value="C:bacterial-type flagellum basal body, rod"/>
    <property type="evidence" value="ECO:0007669"/>
    <property type="project" value="UniProtKB-UniRule"/>
</dbReference>
<keyword evidence="9" id="KW-1185">Reference proteome</keyword>
<evidence type="ECO:0000256" key="4">
    <source>
        <dbReference type="ARBA" id="ARBA00023143"/>
    </source>
</evidence>
<evidence type="ECO:0000313" key="9">
    <source>
        <dbReference type="Proteomes" id="UP000564677"/>
    </source>
</evidence>
<organism evidence="8 9">
    <name type="scientific">Sphingomonas leidyi</name>
    <dbReference type="NCBI Taxonomy" id="68569"/>
    <lineage>
        <taxon>Bacteria</taxon>
        <taxon>Pseudomonadati</taxon>
        <taxon>Pseudomonadota</taxon>
        <taxon>Alphaproteobacteria</taxon>
        <taxon>Sphingomonadales</taxon>
        <taxon>Sphingomonadaceae</taxon>
        <taxon>Sphingomonas</taxon>
    </lineage>
</organism>
<evidence type="ECO:0000256" key="1">
    <source>
        <dbReference type="ARBA" id="ARBA00004117"/>
    </source>
</evidence>
<comment type="subcellular location">
    <subcellularLocation>
        <location evidence="1 6">Bacterial flagellum basal body</location>
    </subcellularLocation>
</comment>
<reference evidence="8 9" key="1">
    <citation type="submission" date="2020-03" db="EMBL/GenBank/DDBJ databases">
        <title>Genomic Encyclopedia of Type Strains, Phase IV (KMG-IV): sequencing the most valuable type-strain genomes for metagenomic binning, comparative biology and taxonomic classification.</title>
        <authorList>
            <person name="Goeker M."/>
        </authorList>
    </citation>
    <scope>NUCLEOTIDE SEQUENCE [LARGE SCALE GENOMIC DNA]</scope>
    <source>
        <strain evidence="8 9">DSM 4733</strain>
    </source>
</reference>
<dbReference type="NCBIfam" id="TIGR01395">
    <property type="entry name" value="FlgC"/>
    <property type="match status" value="1"/>
</dbReference>
<comment type="caution">
    <text evidence="8">The sequence shown here is derived from an EMBL/GenBank/DDBJ whole genome shotgun (WGS) entry which is preliminary data.</text>
</comment>
<evidence type="ECO:0000256" key="2">
    <source>
        <dbReference type="ARBA" id="ARBA00009677"/>
    </source>
</evidence>
<evidence type="ECO:0000256" key="3">
    <source>
        <dbReference type="ARBA" id="ARBA00017941"/>
    </source>
</evidence>
<accession>A0A7X5ZWN0</accession>
<dbReference type="PANTHER" id="PTHR30435">
    <property type="entry name" value="FLAGELLAR PROTEIN"/>
    <property type="match status" value="1"/>
</dbReference>
<dbReference type="PANTHER" id="PTHR30435:SF2">
    <property type="entry name" value="FLAGELLAR BASAL-BODY ROD PROTEIN FLGC"/>
    <property type="match status" value="1"/>
</dbReference>
<protein>
    <recommendedName>
        <fullName evidence="3 6">Flagellar basal-body rod protein FlgC</fullName>
    </recommendedName>
</protein>
<dbReference type="RefSeq" id="WP_167300750.1">
    <property type="nucleotide sequence ID" value="NZ_CP170557.1"/>
</dbReference>
<name>A0A7X5ZWN0_9SPHN</name>
<evidence type="ECO:0000256" key="5">
    <source>
        <dbReference type="ARBA" id="ARBA00025933"/>
    </source>
</evidence>
<keyword evidence="8" id="KW-0282">Flagellum</keyword>
<feature type="domain" description="Flagellar basal-body/hook protein C-terminal" evidence="7">
    <location>
        <begin position="92"/>
        <end position="136"/>
    </location>
</feature>
<keyword evidence="8" id="KW-0966">Cell projection</keyword>
<dbReference type="InterPro" id="IPR010930">
    <property type="entry name" value="Flg_bb/hook_C_dom"/>
</dbReference>
<comment type="subunit">
    <text evidence="5 6">The basal body constitutes a major portion of the flagellar organelle and consists of four rings (L,P,S, and M) mounted on a central rod. The rod consists of about 26 subunits of FlgG in the distal portion, and FlgB, FlgC and FlgF are thought to build up the proximal portion of the rod with about 6 subunits each.</text>
</comment>
<sequence>MDAIAISRTGLDVEWQRLQVIAQNLANINTSRTASGQPFHPLRLLSGPQVDFKHLVRAGDKTPGGVEVLGVEPMAAGTRRVYEPGHPHADADGFVTYPDVDHASEMTLLIKTSRAYEANLTAMSIAQQMYSRAAELGKQA</sequence>
<comment type="similarity">
    <text evidence="2">Belongs to the flagella basal body rod proteins family.</text>
</comment>
<dbReference type="EMBL" id="JAASQV010000003">
    <property type="protein sequence ID" value="NIJ66405.1"/>
    <property type="molecule type" value="Genomic_DNA"/>
</dbReference>
<keyword evidence="8" id="KW-0969">Cilium</keyword>
<evidence type="ECO:0000256" key="6">
    <source>
        <dbReference type="RuleBase" id="RU362062"/>
    </source>
</evidence>
<dbReference type="AlphaFoldDB" id="A0A7X5ZWN0"/>
<proteinExistence type="inferred from homology"/>
<dbReference type="GO" id="GO:0071978">
    <property type="term" value="P:bacterial-type flagellum-dependent swarming motility"/>
    <property type="evidence" value="ECO:0007669"/>
    <property type="project" value="TreeGrafter"/>
</dbReference>
<dbReference type="Proteomes" id="UP000564677">
    <property type="component" value="Unassembled WGS sequence"/>
</dbReference>
<evidence type="ECO:0000259" key="7">
    <source>
        <dbReference type="Pfam" id="PF06429"/>
    </source>
</evidence>
<dbReference type="InterPro" id="IPR006299">
    <property type="entry name" value="FlgC"/>
</dbReference>
<gene>
    <name evidence="8" type="ORF">FHR20_003378</name>
</gene>
<evidence type="ECO:0000313" key="8">
    <source>
        <dbReference type="EMBL" id="NIJ66405.1"/>
    </source>
</evidence>
<dbReference type="Pfam" id="PF06429">
    <property type="entry name" value="Flg_bbr_C"/>
    <property type="match status" value="1"/>
</dbReference>
<keyword evidence="4 6" id="KW-0975">Bacterial flagellum</keyword>